<dbReference type="HAMAP" id="MF_00956">
    <property type="entry name" value="GDP_fucose_synth"/>
    <property type="match status" value="1"/>
</dbReference>
<dbReference type="GO" id="GO:0070401">
    <property type="term" value="F:NADP+ binding"/>
    <property type="evidence" value="ECO:0007669"/>
    <property type="project" value="UniProtKB-UniRule"/>
</dbReference>
<feature type="site" description="Important for catalytic activity" evidence="5">
    <location>
        <position position="103"/>
    </location>
</feature>
<evidence type="ECO:0000256" key="2">
    <source>
        <dbReference type="ARBA" id="ARBA00022857"/>
    </source>
</evidence>
<sequence length="306" mass="33474">MKILLTGGSGMVGRNLLDHATAATHEVVAPSSKVLDLTDKQAVALYIADLQPDLVIHAAGRVGGIHYNSAYQTEALVDNIEMGMNVVMAARDAGVPRLLNLGSSCMYPRDAPNPLSEDLILSGKPEPTNEGYAIAKIAVARLCLYVSRARPTLRYKTLIPCNLYGVYDKFDPNVSHLVSAVIAKVHDARVNGRETVDIWGDGTARREFLFAGDLADAVWASVERFDDLPDLMNVGCGSDYSVNEYYEAVARVLEWDGGFTHDLSKPVGMQRKLVATDRQAAFGWSPRHSLDEGIRLTYDHYLTIGH</sequence>
<comment type="function">
    <text evidence="5">Catalyzes the two-step NADP-dependent conversion of GDP-4-dehydro-6-deoxy-D-mannose to GDP-fucose, involving an epimerase and a reductase reaction.</text>
</comment>
<dbReference type="PANTHER" id="PTHR43238:SF1">
    <property type="entry name" value="GDP-L-FUCOSE SYNTHASE"/>
    <property type="match status" value="1"/>
</dbReference>
<gene>
    <name evidence="5" type="primary">fcl</name>
    <name evidence="7" type="ORF">FY036_08300</name>
</gene>
<dbReference type="EC" id="1.1.1.271" evidence="5"/>
<feature type="binding site" evidence="5">
    <location>
        <position position="199"/>
    </location>
    <ligand>
        <name>substrate</name>
    </ligand>
</feature>
<comment type="similarity">
    <text evidence="1 5">Belongs to the NAD(P)-dependent epimerase/dehydratase family. Fucose synthase subfamily.</text>
</comment>
<keyword evidence="2 5" id="KW-0521">NADP</keyword>
<dbReference type="PANTHER" id="PTHR43238">
    <property type="entry name" value="GDP-L-FUCOSE SYNTHASE"/>
    <property type="match status" value="1"/>
</dbReference>
<evidence type="ECO:0000256" key="5">
    <source>
        <dbReference type="HAMAP-Rule" id="MF_00956"/>
    </source>
</evidence>
<evidence type="ECO:0000313" key="7">
    <source>
        <dbReference type="EMBL" id="TYR33055.1"/>
    </source>
</evidence>
<keyword evidence="3 5" id="KW-0560">Oxidoreductase</keyword>
<dbReference type="Proteomes" id="UP000323258">
    <property type="component" value="Unassembled WGS sequence"/>
</dbReference>
<dbReference type="InterPro" id="IPR001509">
    <property type="entry name" value="Epimerase_deHydtase"/>
</dbReference>
<organism evidence="7 8">
    <name type="scientific">Neoaquamicrobium microcysteis</name>
    <dbReference type="NCBI Taxonomy" id="2682781"/>
    <lineage>
        <taxon>Bacteria</taxon>
        <taxon>Pseudomonadati</taxon>
        <taxon>Pseudomonadota</taxon>
        <taxon>Alphaproteobacteria</taxon>
        <taxon>Hyphomicrobiales</taxon>
        <taxon>Phyllobacteriaceae</taxon>
        <taxon>Neoaquamicrobium</taxon>
    </lineage>
</organism>
<feature type="binding site" evidence="5">
    <location>
        <position position="136"/>
    </location>
    <ligand>
        <name>NADP(+)</name>
        <dbReference type="ChEBI" id="CHEBI:58349"/>
    </ligand>
</feature>
<dbReference type="InterPro" id="IPR028614">
    <property type="entry name" value="GDP_fucose/colitose_synth"/>
</dbReference>
<dbReference type="UniPathway" id="UPA00128">
    <property type="reaction ID" value="UER00191"/>
</dbReference>
<dbReference type="SUPFAM" id="SSF51735">
    <property type="entry name" value="NAD(P)-binding Rossmann-fold domains"/>
    <property type="match status" value="1"/>
</dbReference>
<evidence type="ECO:0000259" key="6">
    <source>
        <dbReference type="Pfam" id="PF01370"/>
    </source>
</evidence>
<feature type="binding site" evidence="5">
    <location>
        <position position="176"/>
    </location>
    <ligand>
        <name>NADP(+)</name>
        <dbReference type="ChEBI" id="CHEBI:58349"/>
    </ligand>
</feature>
<dbReference type="InterPro" id="IPR036291">
    <property type="entry name" value="NAD(P)-bd_dom_sf"/>
</dbReference>
<evidence type="ECO:0000256" key="4">
    <source>
        <dbReference type="ARBA" id="ARBA00023235"/>
    </source>
</evidence>
<reference evidence="7 8" key="1">
    <citation type="submission" date="2019-08" db="EMBL/GenBank/DDBJ databases">
        <authorList>
            <person name="Seo Y.L."/>
        </authorList>
    </citation>
    <scope>NUCLEOTIDE SEQUENCE [LARGE SCALE GENOMIC DNA]</scope>
    <source>
        <strain evidence="7 8">MaA-C15</strain>
    </source>
</reference>
<dbReference type="GO" id="GO:0050577">
    <property type="term" value="F:GDP-L-fucose synthase activity"/>
    <property type="evidence" value="ECO:0007669"/>
    <property type="project" value="UniProtKB-UniRule"/>
</dbReference>
<keyword evidence="4 5" id="KW-0413">Isomerase</keyword>
<comment type="catalytic activity">
    <reaction evidence="5">
        <text>GDP-beta-L-fucose + NADP(+) = GDP-4-dehydro-alpha-D-rhamnose + NADPH + H(+)</text>
        <dbReference type="Rhea" id="RHEA:18885"/>
        <dbReference type="ChEBI" id="CHEBI:15378"/>
        <dbReference type="ChEBI" id="CHEBI:57273"/>
        <dbReference type="ChEBI" id="CHEBI:57783"/>
        <dbReference type="ChEBI" id="CHEBI:57964"/>
        <dbReference type="ChEBI" id="CHEBI:58349"/>
        <dbReference type="EC" id="1.1.1.271"/>
    </reaction>
</comment>
<evidence type="ECO:0000256" key="1">
    <source>
        <dbReference type="ARBA" id="ARBA00005959"/>
    </source>
</evidence>
<feature type="binding site" evidence="5">
    <location>
        <begin position="160"/>
        <end position="163"/>
    </location>
    <ligand>
        <name>NADP(+)</name>
        <dbReference type="ChEBI" id="CHEBI:58349"/>
    </ligand>
</feature>
<comment type="caution">
    <text evidence="7">The sequence shown here is derived from an EMBL/GenBank/DDBJ whole genome shotgun (WGS) entry which is preliminary data.</text>
</comment>
<dbReference type="EMBL" id="VSZS01000060">
    <property type="protein sequence ID" value="TYR33055.1"/>
    <property type="molecule type" value="Genomic_DNA"/>
</dbReference>
<keyword evidence="8" id="KW-1185">Reference proteome</keyword>
<dbReference type="CDD" id="cd05239">
    <property type="entry name" value="GDP_FS_SDR_e"/>
    <property type="match status" value="1"/>
</dbReference>
<comment type="caution">
    <text evidence="5">Lacks conserved residue(s) required for the propagation of feature annotation.</text>
</comment>
<evidence type="ECO:0000256" key="3">
    <source>
        <dbReference type="ARBA" id="ARBA00023002"/>
    </source>
</evidence>
<dbReference type="GO" id="GO:0016853">
    <property type="term" value="F:isomerase activity"/>
    <property type="evidence" value="ECO:0007669"/>
    <property type="project" value="UniProtKB-KW"/>
</dbReference>
<feature type="active site" description="Proton donor/acceptor" evidence="5">
    <location>
        <position position="132"/>
    </location>
</feature>
<feature type="binding site" evidence="5">
    <location>
        <position position="206"/>
    </location>
    <ligand>
        <name>substrate</name>
    </ligand>
</feature>
<dbReference type="Gene3D" id="3.40.50.720">
    <property type="entry name" value="NAD(P)-binding Rossmann-like Domain"/>
    <property type="match status" value="1"/>
</dbReference>
<evidence type="ECO:0000313" key="8">
    <source>
        <dbReference type="Proteomes" id="UP000323258"/>
    </source>
</evidence>
<accession>A0A5D4H0K7</accession>
<proteinExistence type="inferred from homology"/>
<comment type="pathway">
    <text evidence="5">Nucleotide-sugar biosynthesis; GDP-L-fucose biosynthesis via de novo pathway; GDP-L-fucose from GDP-alpha-D-mannose: step 2/2.</text>
</comment>
<dbReference type="GO" id="GO:0042351">
    <property type="term" value="P:'de novo' GDP-L-fucose biosynthetic process"/>
    <property type="evidence" value="ECO:0007669"/>
    <property type="project" value="UniProtKB-UniRule"/>
</dbReference>
<reference evidence="7 8" key="2">
    <citation type="submission" date="2019-09" db="EMBL/GenBank/DDBJ databases">
        <title>Mesorhizobium sp. MaA-C15 isolated from Microcystis aeruginosa.</title>
        <authorList>
            <person name="Jeong S.E."/>
            <person name="Jin H.M."/>
            <person name="Jeon C.O."/>
        </authorList>
    </citation>
    <scope>NUCLEOTIDE SEQUENCE [LARGE SCALE GENOMIC DNA]</scope>
    <source>
        <strain evidence="7 8">MaA-C15</strain>
    </source>
</reference>
<feature type="binding site" evidence="5">
    <location>
        <begin position="101"/>
        <end position="104"/>
    </location>
    <ligand>
        <name>NADP(+)</name>
        <dbReference type="ChEBI" id="CHEBI:58349"/>
    </ligand>
</feature>
<dbReference type="AlphaFoldDB" id="A0A5D4H0K7"/>
<dbReference type="OrthoDB" id="9811425at2"/>
<protein>
    <recommendedName>
        <fullName evidence="5">GDP-L-fucose synthase</fullName>
        <ecNumber evidence="5">1.1.1.271</ecNumber>
    </recommendedName>
    <alternativeName>
        <fullName evidence="5">GDP-4-keto-6-deoxy-D-mannose-3,5-epimerase-4-reductase</fullName>
    </alternativeName>
</protein>
<feature type="binding site" evidence="5">
    <location>
        <begin position="7"/>
        <end position="13"/>
    </location>
    <ligand>
        <name>NADP(+)</name>
        <dbReference type="ChEBI" id="CHEBI:58349"/>
    </ligand>
</feature>
<feature type="site" description="Important for catalytic activity" evidence="5">
    <location>
        <position position="105"/>
    </location>
</feature>
<dbReference type="Gene3D" id="3.90.25.10">
    <property type="entry name" value="UDP-galactose 4-epimerase, domain 1"/>
    <property type="match status" value="1"/>
</dbReference>
<feature type="binding site" evidence="5">
    <location>
        <position position="184"/>
    </location>
    <ligand>
        <name>substrate</name>
    </ligand>
</feature>
<keyword evidence="5" id="KW-0511">Multifunctional enzyme</keyword>
<feature type="domain" description="NAD-dependent epimerase/dehydratase" evidence="6">
    <location>
        <begin position="3"/>
        <end position="235"/>
    </location>
</feature>
<name>A0A5D4H0K7_9HYPH</name>
<dbReference type="Pfam" id="PF01370">
    <property type="entry name" value="Epimerase"/>
    <property type="match status" value="1"/>
</dbReference>